<keyword evidence="2" id="KW-1185">Reference proteome</keyword>
<evidence type="ECO:0000313" key="1">
    <source>
        <dbReference type="EMBL" id="MDJ1493337.1"/>
    </source>
</evidence>
<comment type="caution">
    <text evidence="1">The sequence shown here is derived from an EMBL/GenBank/DDBJ whole genome shotgun (WGS) entry which is preliminary data.</text>
</comment>
<protein>
    <submittedName>
        <fullName evidence="1">Uncharacterized protein</fullName>
    </submittedName>
</protein>
<evidence type="ECO:0000313" key="2">
    <source>
        <dbReference type="Proteomes" id="UP001228581"/>
    </source>
</evidence>
<proteinExistence type="predicted"/>
<gene>
    <name evidence="1" type="ORF">QNI19_10385</name>
</gene>
<organism evidence="1 2">
    <name type="scientific">Xanthocytophaga flava</name>
    <dbReference type="NCBI Taxonomy" id="3048013"/>
    <lineage>
        <taxon>Bacteria</taxon>
        <taxon>Pseudomonadati</taxon>
        <taxon>Bacteroidota</taxon>
        <taxon>Cytophagia</taxon>
        <taxon>Cytophagales</taxon>
        <taxon>Rhodocytophagaceae</taxon>
        <taxon>Xanthocytophaga</taxon>
    </lineage>
</organism>
<accession>A0ABT7CHX0</accession>
<reference evidence="1 2" key="1">
    <citation type="submission" date="2023-05" db="EMBL/GenBank/DDBJ databases">
        <authorList>
            <person name="Zhang X."/>
        </authorList>
    </citation>
    <scope>NUCLEOTIDE SEQUENCE [LARGE SCALE GENOMIC DNA]</scope>
    <source>
        <strain evidence="1 2">DM2B3-1</strain>
    </source>
</reference>
<dbReference type="Proteomes" id="UP001228581">
    <property type="component" value="Unassembled WGS sequence"/>
</dbReference>
<name>A0ABT7CHX0_9BACT</name>
<sequence>MEAKLNKLDLQKEIELQNKELTEEEKALIEAQYVAQSEALFAESIEKKKAKERELGQAAIQFGQQALATVSDFAKIATDKKIAQYDCWCNWRFRDCQDSSYSFT</sequence>
<dbReference type="RefSeq" id="WP_313995478.1">
    <property type="nucleotide sequence ID" value="NZ_JASJOT010000005.1"/>
</dbReference>
<dbReference type="EMBL" id="JASJOT010000005">
    <property type="protein sequence ID" value="MDJ1493337.1"/>
    <property type="molecule type" value="Genomic_DNA"/>
</dbReference>